<accession>A0A4S5C5N6</accession>
<dbReference type="InterPro" id="IPR050228">
    <property type="entry name" value="Carboxylesterase_BioH"/>
</dbReference>
<name>A0A4S5C5N6_9ACTN</name>
<dbReference type="OrthoDB" id="3400345at2"/>
<evidence type="ECO:0000313" key="2">
    <source>
        <dbReference type="EMBL" id="THJ40690.1"/>
    </source>
</evidence>
<organism evidence="2 3">
    <name type="scientific">Candidatus Frankia alpina</name>
    <dbReference type="NCBI Taxonomy" id="2699483"/>
    <lineage>
        <taxon>Bacteria</taxon>
        <taxon>Bacillati</taxon>
        <taxon>Actinomycetota</taxon>
        <taxon>Actinomycetes</taxon>
        <taxon>Frankiales</taxon>
        <taxon>Frankiaceae</taxon>
        <taxon>Frankia</taxon>
    </lineage>
</organism>
<dbReference type="PANTHER" id="PTHR43194">
    <property type="entry name" value="HYDROLASE ALPHA/BETA FOLD FAMILY"/>
    <property type="match status" value="1"/>
</dbReference>
<dbReference type="PANTHER" id="PTHR43194:SF2">
    <property type="entry name" value="PEROXISOMAL MEMBRANE PROTEIN LPX1"/>
    <property type="match status" value="1"/>
</dbReference>
<dbReference type="Proteomes" id="UP000305282">
    <property type="component" value="Unassembled WGS sequence"/>
</dbReference>
<dbReference type="InterPro" id="IPR000073">
    <property type="entry name" value="AB_hydrolase_1"/>
</dbReference>
<keyword evidence="3" id="KW-1185">Reference proteome</keyword>
<sequence length="195" mass="20932">MFLAMDSSLPADVVDLPQGQISYRAADPPASDRPPVVFLHGLLVDGQLWAAVASQLAEQGVRSYAPTLPLGSHPTPMRPDADLTPRGIARLVLAFLAALDLRDVTLVGNDTGGAIAQFVLDTDPTRVGRAVLTNCDGFDTFPPFPFTVLVRALRHPALVSALVPVLRSARLRHGPLGFGPLARRPFDPEMTRAWV</sequence>
<comment type="caution">
    <text evidence="2">The sequence shown here is derived from an EMBL/GenBank/DDBJ whole genome shotgun (WGS) entry which is preliminary data.</text>
</comment>
<evidence type="ECO:0000259" key="1">
    <source>
        <dbReference type="Pfam" id="PF00561"/>
    </source>
</evidence>
<dbReference type="Pfam" id="PF00561">
    <property type="entry name" value="Abhydrolase_1"/>
    <property type="match status" value="1"/>
</dbReference>
<dbReference type="EMBL" id="SSXH01000763">
    <property type="protein sequence ID" value="THJ40690.1"/>
    <property type="molecule type" value="Genomic_DNA"/>
</dbReference>
<dbReference type="AlphaFoldDB" id="A0A4S5C5N6"/>
<dbReference type="Gene3D" id="3.40.50.1820">
    <property type="entry name" value="alpha/beta hydrolase"/>
    <property type="match status" value="1"/>
</dbReference>
<dbReference type="InterPro" id="IPR029058">
    <property type="entry name" value="AB_hydrolase_fold"/>
</dbReference>
<dbReference type="GO" id="GO:0016787">
    <property type="term" value="F:hydrolase activity"/>
    <property type="evidence" value="ECO:0007669"/>
    <property type="project" value="UniProtKB-KW"/>
</dbReference>
<feature type="domain" description="AB hydrolase-1" evidence="1">
    <location>
        <begin position="34"/>
        <end position="160"/>
    </location>
</feature>
<reference evidence="2 3" key="1">
    <citation type="submission" date="2019-04" db="EMBL/GenBank/DDBJ databases">
        <title>Draft genome sequences for three unisolated Alnus-infective Frankia Sp+ strains, AgTrS, AiOr and AvVan, the first sequenced Frankia strains able to sporulate in-planta.</title>
        <authorList>
            <person name="Bethencourt L."/>
            <person name="Vautrin F."/>
            <person name="Taib N."/>
            <person name="Dubost A."/>
            <person name="Castro-Garcia L."/>
            <person name="Imbaud O."/>
            <person name="Abrouk D."/>
            <person name="Fournier P."/>
            <person name="Briolay J."/>
            <person name="Nguyen A."/>
            <person name="Normand P."/>
            <person name="Fernandez M.P."/>
            <person name="Brochier-Armanet C."/>
            <person name="Herrera-Belaroussi A."/>
        </authorList>
    </citation>
    <scope>NUCLEOTIDE SEQUENCE [LARGE SCALE GENOMIC DNA]</scope>
    <source>
        <strain evidence="2 3">AvVan</strain>
    </source>
</reference>
<proteinExistence type="predicted"/>
<dbReference type="SUPFAM" id="SSF53474">
    <property type="entry name" value="alpha/beta-Hydrolases"/>
    <property type="match status" value="1"/>
</dbReference>
<gene>
    <name evidence="2" type="ORF">E7Y31_20545</name>
</gene>
<keyword evidence="2" id="KW-0378">Hydrolase</keyword>
<feature type="non-terminal residue" evidence="2">
    <location>
        <position position="195"/>
    </location>
</feature>
<protein>
    <submittedName>
        <fullName evidence="2">Alpha/beta hydrolase</fullName>
    </submittedName>
</protein>
<evidence type="ECO:0000313" key="3">
    <source>
        <dbReference type="Proteomes" id="UP000305282"/>
    </source>
</evidence>